<evidence type="ECO:0000313" key="1">
    <source>
        <dbReference type="EMBL" id="VEI69257.1"/>
    </source>
</evidence>
<name>A0A448SNJ4_SERFO</name>
<proteinExistence type="predicted"/>
<accession>A0A448SNJ4</accession>
<dbReference type="AlphaFoldDB" id="A0A448SNJ4"/>
<reference evidence="1 2" key="1">
    <citation type="submission" date="2018-12" db="EMBL/GenBank/DDBJ databases">
        <authorList>
            <consortium name="Pathogen Informatics"/>
        </authorList>
    </citation>
    <scope>NUCLEOTIDE SEQUENCE [LARGE SCALE GENOMIC DNA]</scope>
    <source>
        <strain evidence="1 2">NCTC13193</strain>
    </source>
</reference>
<dbReference type="Proteomes" id="UP000270487">
    <property type="component" value="Chromosome"/>
</dbReference>
<sequence length="29" mass="3237">MSEGIGAFMMGEMEKFIQSTVPEMLSNLK</sequence>
<dbReference type="EMBL" id="LR134492">
    <property type="protein sequence ID" value="VEI69257.1"/>
    <property type="molecule type" value="Genomic_DNA"/>
</dbReference>
<protein>
    <submittedName>
        <fullName evidence="1">Uncharacterized protein</fullName>
    </submittedName>
</protein>
<organism evidence="1 2">
    <name type="scientific">Serratia fonticola</name>
    <dbReference type="NCBI Taxonomy" id="47917"/>
    <lineage>
        <taxon>Bacteria</taxon>
        <taxon>Pseudomonadati</taxon>
        <taxon>Pseudomonadota</taxon>
        <taxon>Gammaproteobacteria</taxon>
        <taxon>Enterobacterales</taxon>
        <taxon>Yersiniaceae</taxon>
        <taxon>Serratia</taxon>
    </lineage>
</organism>
<evidence type="ECO:0000313" key="2">
    <source>
        <dbReference type="Proteomes" id="UP000270487"/>
    </source>
</evidence>
<gene>
    <name evidence="1" type="ORF">NCTC13193_02600</name>
</gene>